<organism evidence="1 2">
    <name type="scientific">Lentilactobacillus kisonensis DSM 19906 = JCM 15041</name>
    <dbReference type="NCBI Taxonomy" id="1423766"/>
    <lineage>
        <taxon>Bacteria</taxon>
        <taxon>Bacillati</taxon>
        <taxon>Bacillota</taxon>
        <taxon>Bacilli</taxon>
        <taxon>Lactobacillales</taxon>
        <taxon>Lactobacillaceae</taxon>
        <taxon>Lentilactobacillus</taxon>
    </lineage>
</organism>
<comment type="caution">
    <text evidence="1">The sequence shown here is derived from an EMBL/GenBank/DDBJ whole genome shotgun (WGS) entry which is preliminary data.</text>
</comment>
<reference evidence="1 2" key="1">
    <citation type="journal article" date="2015" name="Genome Announc.">
        <title>Expanding the biotechnology potential of lactobacilli through comparative genomics of 213 strains and associated genera.</title>
        <authorList>
            <person name="Sun Z."/>
            <person name="Harris H.M."/>
            <person name="McCann A."/>
            <person name="Guo C."/>
            <person name="Argimon S."/>
            <person name="Zhang W."/>
            <person name="Yang X."/>
            <person name="Jeffery I.B."/>
            <person name="Cooney J.C."/>
            <person name="Kagawa T.F."/>
            <person name="Liu W."/>
            <person name="Song Y."/>
            <person name="Salvetti E."/>
            <person name="Wrobel A."/>
            <person name="Rasinkangas P."/>
            <person name="Parkhill J."/>
            <person name="Rea M.C."/>
            <person name="O'Sullivan O."/>
            <person name="Ritari J."/>
            <person name="Douillard F.P."/>
            <person name="Paul Ross R."/>
            <person name="Yang R."/>
            <person name="Briner A.E."/>
            <person name="Felis G.E."/>
            <person name="de Vos W.M."/>
            <person name="Barrangou R."/>
            <person name="Klaenhammer T.R."/>
            <person name="Caufield P.W."/>
            <person name="Cui Y."/>
            <person name="Zhang H."/>
            <person name="O'Toole P.W."/>
        </authorList>
    </citation>
    <scope>NUCLEOTIDE SEQUENCE [LARGE SCALE GENOMIC DNA]</scope>
    <source>
        <strain evidence="1 2">DSM 19906</strain>
    </source>
</reference>
<dbReference type="AlphaFoldDB" id="A0A0R1NRF5"/>
<protein>
    <submittedName>
        <fullName evidence="1">Uncharacterized protein</fullName>
    </submittedName>
</protein>
<evidence type="ECO:0000313" key="1">
    <source>
        <dbReference type="EMBL" id="KRL20194.1"/>
    </source>
</evidence>
<proteinExistence type="predicted"/>
<dbReference type="EMBL" id="AZEB01000035">
    <property type="protein sequence ID" value="KRL20194.1"/>
    <property type="molecule type" value="Genomic_DNA"/>
</dbReference>
<accession>A0A0R1NRF5</accession>
<sequence>MIKLVKQLKSPEEVKATIHKIANELTVEELIKIMQLPSLDDEQKKELAQIEKEQREVHNREEKAYEAELARRFEKVKRNEDIHPHKLLDDD</sequence>
<gene>
    <name evidence="1" type="ORF">FC98_GL001826</name>
</gene>
<dbReference type="PATRIC" id="fig|1423766.4.peg.1888"/>
<dbReference type="Proteomes" id="UP000051439">
    <property type="component" value="Unassembled WGS sequence"/>
</dbReference>
<name>A0A0R1NRF5_9LACO</name>
<keyword evidence="2" id="KW-1185">Reference proteome</keyword>
<evidence type="ECO:0000313" key="2">
    <source>
        <dbReference type="Proteomes" id="UP000051439"/>
    </source>
</evidence>